<evidence type="ECO:0000256" key="7">
    <source>
        <dbReference type="ARBA" id="ARBA00023136"/>
    </source>
</evidence>
<dbReference type="GO" id="GO:0005886">
    <property type="term" value="C:plasma membrane"/>
    <property type="evidence" value="ECO:0007669"/>
    <property type="project" value="UniProtKB-SubCell"/>
</dbReference>
<dbReference type="STRING" id="1963862.B4O97_17395"/>
<evidence type="ECO:0000259" key="10">
    <source>
        <dbReference type="Pfam" id="PF04290"/>
    </source>
</evidence>
<evidence type="ECO:0000256" key="6">
    <source>
        <dbReference type="ARBA" id="ARBA00022989"/>
    </source>
</evidence>
<evidence type="ECO:0000256" key="5">
    <source>
        <dbReference type="ARBA" id="ARBA00022692"/>
    </source>
</evidence>
<accession>A0A1Y1RTX4</accession>
<keyword evidence="5 9" id="KW-0812">Transmembrane</keyword>
<dbReference type="GO" id="GO:0015740">
    <property type="term" value="P:C4-dicarboxylate transport"/>
    <property type="evidence" value="ECO:0007669"/>
    <property type="project" value="TreeGrafter"/>
</dbReference>
<keyword evidence="4" id="KW-0997">Cell inner membrane</keyword>
<dbReference type="PANTHER" id="PTHR35011">
    <property type="entry name" value="2,3-DIKETO-L-GULONATE TRAP TRANSPORTER SMALL PERMEASE PROTEIN YIAM"/>
    <property type="match status" value="1"/>
</dbReference>
<dbReference type="RefSeq" id="WP_083052786.1">
    <property type="nucleotide sequence ID" value="NZ_CAXXQO010000003.1"/>
</dbReference>
<evidence type="ECO:0000256" key="2">
    <source>
        <dbReference type="ARBA" id="ARBA00022448"/>
    </source>
</evidence>
<keyword evidence="2" id="KW-0813">Transport</keyword>
<proteinExistence type="inferred from homology"/>
<evidence type="ECO:0000313" key="12">
    <source>
        <dbReference type="Proteomes" id="UP000192343"/>
    </source>
</evidence>
<feature type="transmembrane region" description="Helical" evidence="9">
    <location>
        <begin position="7"/>
        <end position="28"/>
    </location>
</feature>
<dbReference type="EMBL" id="MWQY01000026">
    <property type="protein sequence ID" value="ORC31187.1"/>
    <property type="molecule type" value="Genomic_DNA"/>
</dbReference>
<sequence length="170" mass="19375">MKKVLELVNALVLLIMFLLVMTTIIFRNILEIPSSWSQELSEYIFVFIVFIGSAAVMKDEEHIGIDTVTILLPKKAQRIVRIIGRLLIAPFLYVLVAGSFPNIGATWNNYLPTVPWFRMGVIYLIVLISGIIMSYYLLHNLILDIRGLYKPITRIDELTHHDSAGEEDAE</sequence>
<dbReference type="AlphaFoldDB" id="A0A1Y1RTX4"/>
<reference evidence="11 12" key="1">
    <citation type="submission" date="2017-03" db="EMBL/GenBank/DDBJ databases">
        <title>Draft Genome sequence of Marispirochaeta sp. strain JC444.</title>
        <authorList>
            <person name="Shivani Y."/>
            <person name="Subhash Y."/>
            <person name="Sasikala C."/>
            <person name="Ramana C."/>
        </authorList>
    </citation>
    <scope>NUCLEOTIDE SEQUENCE [LARGE SCALE GENOMIC DNA]</scope>
    <source>
        <strain evidence="11 12">JC444</strain>
    </source>
</reference>
<dbReference type="InterPro" id="IPR007387">
    <property type="entry name" value="TRAP_DctQ"/>
</dbReference>
<feature type="transmembrane region" description="Helical" evidence="9">
    <location>
        <begin position="78"/>
        <end position="96"/>
    </location>
</feature>
<evidence type="ECO:0000256" key="3">
    <source>
        <dbReference type="ARBA" id="ARBA00022475"/>
    </source>
</evidence>
<feature type="domain" description="Tripartite ATP-independent periplasmic transporters DctQ component" evidence="10">
    <location>
        <begin position="16"/>
        <end position="146"/>
    </location>
</feature>
<dbReference type="PANTHER" id="PTHR35011:SF2">
    <property type="entry name" value="2,3-DIKETO-L-GULONATE TRAP TRANSPORTER SMALL PERMEASE PROTEIN YIAM"/>
    <property type="match status" value="1"/>
</dbReference>
<feature type="transmembrane region" description="Helical" evidence="9">
    <location>
        <begin position="116"/>
        <end position="138"/>
    </location>
</feature>
<protein>
    <recommendedName>
        <fullName evidence="10">Tripartite ATP-independent periplasmic transporters DctQ component domain-containing protein</fullName>
    </recommendedName>
</protein>
<keyword evidence="6 9" id="KW-1133">Transmembrane helix</keyword>
<dbReference type="Pfam" id="PF04290">
    <property type="entry name" value="DctQ"/>
    <property type="match status" value="1"/>
</dbReference>
<comment type="similarity">
    <text evidence="8">Belongs to the TRAP transporter small permease family.</text>
</comment>
<name>A0A1Y1RTX4_9SPIO</name>
<comment type="subcellular location">
    <subcellularLocation>
        <location evidence="1">Cell inner membrane</location>
        <topology evidence="1">Multi-pass membrane protein</topology>
    </subcellularLocation>
</comment>
<dbReference type="Proteomes" id="UP000192343">
    <property type="component" value="Unassembled WGS sequence"/>
</dbReference>
<keyword evidence="3" id="KW-1003">Cell membrane</keyword>
<keyword evidence="12" id="KW-1185">Reference proteome</keyword>
<dbReference type="OrthoDB" id="359827at2"/>
<gene>
    <name evidence="11" type="ORF">B4O97_17395</name>
</gene>
<evidence type="ECO:0000256" key="1">
    <source>
        <dbReference type="ARBA" id="ARBA00004429"/>
    </source>
</evidence>
<evidence type="ECO:0000256" key="4">
    <source>
        <dbReference type="ARBA" id="ARBA00022519"/>
    </source>
</evidence>
<dbReference type="GO" id="GO:0022857">
    <property type="term" value="F:transmembrane transporter activity"/>
    <property type="evidence" value="ECO:0007669"/>
    <property type="project" value="TreeGrafter"/>
</dbReference>
<evidence type="ECO:0000313" key="11">
    <source>
        <dbReference type="EMBL" id="ORC31187.1"/>
    </source>
</evidence>
<evidence type="ECO:0000256" key="8">
    <source>
        <dbReference type="ARBA" id="ARBA00038436"/>
    </source>
</evidence>
<feature type="transmembrane region" description="Helical" evidence="9">
    <location>
        <begin position="40"/>
        <end position="57"/>
    </location>
</feature>
<evidence type="ECO:0000256" key="9">
    <source>
        <dbReference type="SAM" id="Phobius"/>
    </source>
</evidence>
<dbReference type="InterPro" id="IPR055348">
    <property type="entry name" value="DctQ"/>
</dbReference>
<keyword evidence="7 9" id="KW-0472">Membrane</keyword>
<comment type="caution">
    <text evidence="11">The sequence shown here is derived from an EMBL/GenBank/DDBJ whole genome shotgun (WGS) entry which is preliminary data.</text>
</comment>
<organism evidence="11 12">
    <name type="scientific">Marispirochaeta aestuarii</name>
    <dbReference type="NCBI Taxonomy" id="1963862"/>
    <lineage>
        <taxon>Bacteria</taxon>
        <taxon>Pseudomonadati</taxon>
        <taxon>Spirochaetota</taxon>
        <taxon>Spirochaetia</taxon>
        <taxon>Spirochaetales</taxon>
        <taxon>Spirochaetaceae</taxon>
        <taxon>Marispirochaeta</taxon>
    </lineage>
</organism>